<dbReference type="PROSITE" id="PS00584">
    <property type="entry name" value="PFKB_KINASES_2"/>
    <property type="match status" value="1"/>
</dbReference>
<dbReference type="Pfam" id="PF00294">
    <property type="entry name" value="PfkB"/>
    <property type="match status" value="1"/>
</dbReference>
<keyword evidence="4 6" id="KW-0418">Kinase</keyword>
<organism evidence="6 7">
    <name type="scientific">Prauserella marina</name>
    <dbReference type="NCBI Taxonomy" id="530584"/>
    <lineage>
        <taxon>Bacteria</taxon>
        <taxon>Bacillati</taxon>
        <taxon>Actinomycetota</taxon>
        <taxon>Actinomycetes</taxon>
        <taxon>Pseudonocardiales</taxon>
        <taxon>Pseudonocardiaceae</taxon>
        <taxon>Prauserella</taxon>
    </lineage>
</organism>
<keyword evidence="3" id="KW-0547">Nucleotide-binding</keyword>
<keyword evidence="5" id="KW-0067">ATP-binding</keyword>
<evidence type="ECO:0000313" key="7">
    <source>
        <dbReference type="Proteomes" id="UP000199494"/>
    </source>
</evidence>
<dbReference type="PANTHER" id="PTHR43085:SF1">
    <property type="entry name" value="PSEUDOURIDINE KINASE-RELATED"/>
    <property type="match status" value="1"/>
</dbReference>
<comment type="similarity">
    <text evidence="1">Belongs to the carbohydrate kinase PfkB family.</text>
</comment>
<dbReference type="CDD" id="cd01167">
    <property type="entry name" value="bac_FRK"/>
    <property type="match status" value="1"/>
</dbReference>
<evidence type="ECO:0000256" key="1">
    <source>
        <dbReference type="ARBA" id="ARBA00010688"/>
    </source>
</evidence>
<dbReference type="InterPro" id="IPR050306">
    <property type="entry name" value="PfkB_Carbo_kinase"/>
</dbReference>
<gene>
    <name evidence="6" type="ORF">SAMN05421630_104389</name>
</gene>
<evidence type="ECO:0000313" key="6">
    <source>
        <dbReference type="EMBL" id="SDC90829.1"/>
    </source>
</evidence>
<dbReference type="AlphaFoldDB" id="A0A1G6QEM3"/>
<proteinExistence type="inferred from homology"/>
<dbReference type="InterPro" id="IPR029056">
    <property type="entry name" value="Ribokinase-like"/>
</dbReference>
<name>A0A1G6QEM3_9PSEU</name>
<dbReference type="EMBL" id="FMZE01000004">
    <property type="protein sequence ID" value="SDC90829.1"/>
    <property type="molecule type" value="Genomic_DNA"/>
</dbReference>
<dbReference type="GO" id="GO:0016301">
    <property type="term" value="F:kinase activity"/>
    <property type="evidence" value="ECO:0007669"/>
    <property type="project" value="UniProtKB-KW"/>
</dbReference>
<dbReference type="InterPro" id="IPR011611">
    <property type="entry name" value="PfkB_dom"/>
</dbReference>
<dbReference type="Proteomes" id="UP000199494">
    <property type="component" value="Unassembled WGS sequence"/>
</dbReference>
<dbReference type="InterPro" id="IPR002173">
    <property type="entry name" value="Carboh/pur_kinase_PfkB_CS"/>
</dbReference>
<evidence type="ECO:0000256" key="3">
    <source>
        <dbReference type="ARBA" id="ARBA00022741"/>
    </source>
</evidence>
<keyword evidence="2" id="KW-0808">Transferase</keyword>
<sequence>MRGSSASIAAVIVSGGEALVDLVPVESTVDHLAPRLGGGPYNVAIAAARLGVRSAFLSRISTDAFGDALVGRLRDSGVDLSLVQRGNEPTTLAVVSLDEQNAARYSFYTQGTADRLVVDPGPLPAEVTILSLGTLGMVLEPGATVYETVLRRESERGVLTALDPNIRADMISDAREYRKRFLSWLPYVDLLKVSLDDAEWLADGGDVLASAGEWLEAGPDAVVLTKGGEGLSVVTSEGEIVTTPTVPVDVIDTIGAGDTVQGALLAWLDQRGVTDLSALGEVDWSRALEHAAAAAAITVSRSGAEPPTADELARAR</sequence>
<dbReference type="GO" id="GO:0005524">
    <property type="term" value="F:ATP binding"/>
    <property type="evidence" value="ECO:0007669"/>
    <property type="project" value="UniProtKB-KW"/>
</dbReference>
<protein>
    <submittedName>
        <fullName evidence="6">Fructokinase</fullName>
    </submittedName>
</protein>
<dbReference type="Gene3D" id="3.40.1190.20">
    <property type="match status" value="1"/>
</dbReference>
<keyword evidence="7" id="KW-1185">Reference proteome</keyword>
<dbReference type="PANTHER" id="PTHR43085">
    <property type="entry name" value="HEXOKINASE FAMILY MEMBER"/>
    <property type="match status" value="1"/>
</dbReference>
<evidence type="ECO:0000256" key="2">
    <source>
        <dbReference type="ARBA" id="ARBA00022679"/>
    </source>
</evidence>
<accession>A0A1G6QEM3</accession>
<dbReference type="SUPFAM" id="SSF53613">
    <property type="entry name" value="Ribokinase-like"/>
    <property type="match status" value="1"/>
</dbReference>
<evidence type="ECO:0000256" key="5">
    <source>
        <dbReference type="ARBA" id="ARBA00022840"/>
    </source>
</evidence>
<evidence type="ECO:0000256" key="4">
    <source>
        <dbReference type="ARBA" id="ARBA00022777"/>
    </source>
</evidence>
<dbReference type="STRING" id="530584.SAMN05421630_104389"/>
<reference evidence="6 7" key="1">
    <citation type="submission" date="2016-10" db="EMBL/GenBank/DDBJ databases">
        <authorList>
            <person name="de Groot N.N."/>
        </authorList>
    </citation>
    <scope>NUCLEOTIDE SEQUENCE [LARGE SCALE GENOMIC DNA]</scope>
    <source>
        <strain evidence="6 7">CGMCC 4.5506</strain>
    </source>
</reference>